<dbReference type="PRINTS" id="PR00085">
    <property type="entry name" value="THFDHDRGNASE"/>
</dbReference>
<dbReference type="NCBIfam" id="NF008058">
    <property type="entry name" value="PRK10792.1"/>
    <property type="match status" value="1"/>
</dbReference>
<dbReference type="InterPro" id="IPR046346">
    <property type="entry name" value="Aminoacid_DH-like_N_sf"/>
</dbReference>
<evidence type="ECO:0000313" key="10">
    <source>
        <dbReference type="EMBL" id="SUZ98002.1"/>
    </source>
</evidence>
<evidence type="ECO:0000256" key="4">
    <source>
        <dbReference type="ARBA" id="ARBA00022801"/>
    </source>
</evidence>
<keyword evidence="4" id="KW-0378">Hydrolase</keyword>
<dbReference type="Pfam" id="PF02882">
    <property type="entry name" value="THF_DHG_CYH_C"/>
    <property type="match status" value="1"/>
</dbReference>
<evidence type="ECO:0000256" key="7">
    <source>
        <dbReference type="ARBA" id="ARBA00023268"/>
    </source>
</evidence>
<name>A0A381S1P7_9ZZZZ</name>
<dbReference type="SUPFAM" id="SSF51735">
    <property type="entry name" value="NAD(P)-binding Rossmann-fold domains"/>
    <property type="match status" value="1"/>
</dbReference>
<dbReference type="InterPro" id="IPR000672">
    <property type="entry name" value="THF_DH/CycHdrlase"/>
</dbReference>
<dbReference type="InterPro" id="IPR020631">
    <property type="entry name" value="THF_DH/CycHdrlase_NAD-bd_dom"/>
</dbReference>
<dbReference type="GO" id="GO:0004488">
    <property type="term" value="F:methylenetetrahydrofolate dehydrogenase (NADP+) activity"/>
    <property type="evidence" value="ECO:0007669"/>
    <property type="project" value="InterPro"/>
</dbReference>
<evidence type="ECO:0000259" key="9">
    <source>
        <dbReference type="Pfam" id="PF02882"/>
    </source>
</evidence>
<gene>
    <name evidence="10" type="ORF">METZ01_LOCUS50856</name>
</gene>
<keyword evidence="7" id="KW-0511">Multifunctional enzyme</keyword>
<evidence type="ECO:0000256" key="6">
    <source>
        <dbReference type="ARBA" id="ARBA00023002"/>
    </source>
</evidence>
<dbReference type="FunFam" id="3.40.50.720:FF:000006">
    <property type="entry name" value="Bifunctional protein FolD"/>
    <property type="match status" value="1"/>
</dbReference>
<dbReference type="CDD" id="cd01080">
    <property type="entry name" value="NAD_bind_m-THF_DH_Cyclohyd"/>
    <property type="match status" value="1"/>
</dbReference>
<organism evidence="10">
    <name type="scientific">marine metagenome</name>
    <dbReference type="NCBI Taxonomy" id="408172"/>
    <lineage>
        <taxon>unclassified sequences</taxon>
        <taxon>metagenomes</taxon>
        <taxon>ecological metagenomes</taxon>
    </lineage>
</organism>
<evidence type="ECO:0000256" key="3">
    <source>
        <dbReference type="ARBA" id="ARBA00022563"/>
    </source>
</evidence>
<dbReference type="PANTHER" id="PTHR48099">
    <property type="entry name" value="C-1-TETRAHYDROFOLATE SYNTHASE, CYTOPLASMIC-RELATED"/>
    <property type="match status" value="1"/>
</dbReference>
<dbReference type="Pfam" id="PF00763">
    <property type="entry name" value="THF_DHG_CYH"/>
    <property type="match status" value="1"/>
</dbReference>
<feature type="domain" description="Tetrahydrofolate dehydrogenase/cyclohydrolase catalytic" evidence="8">
    <location>
        <begin position="15"/>
        <end position="130"/>
    </location>
</feature>
<dbReference type="Gene3D" id="3.40.50.10860">
    <property type="entry name" value="Leucine Dehydrogenase, chain A, domain 1"/>
    <property type="match status" value="1"/>
</dbReference>
<comment type="subunit">
    <text evidence="2">Homodimer.</text>
</comment>
<dbReference type="GO" id="GO:0005829">
    <property type="term" value="C:cytosol"/>
    <property type="evidence" value="ECO:0007669"/>
    <property type="project" value="TreeGrafter"/>
</dbReference>
<dbReference type="PANTHER" id="PTHR48099:SF5">
    <property type="entry name" value="C-1-TETRAHYDROFOLATE SYNTHASE, CYTOPLASMIC"/>
    <property type="match status" value="1"/>
</dbReference>
<dbReference type="HAMAP" id="MF_01576">
    <property type="entry name" value="THF_DHG_CYH"/>
    <property type="match status" value="1"/>
</dbReference>
<dbReference type="Gene3D" id="3.40.50.720">
    <property type="entry name" value="NAD(P)-binding Rossmann-like Domain"/>
    <property type="match status" value="1"/>
</dbReference>
<protein>
    <submittedName>
        <fullName evidence="10">Uncharacterized protein</fullName>
    </submittedName>
</protein>
<dbReference type="GO" id="GO:0004477">
    <property type="term" value="F:methenyltetrahydrofolate cyclohydrolase activity"/>
    <property type="evidence" value="ECO:0007669"/>
    <property type="project" value="TreeGrafter"/>
</dbReference>
<dbReference type="InterPro" id="IPR036291">
    <property type="entry name" value="NAD(P)-bd_dom_sf"/>
</dbReference>
<evidence type="ECO:0000256" key="5">
    <source>
        <dbReference type="ARBA" id="ARBA00022857"/>
    </source>
</evidence>
<evidence type="ECO:0000259" key="8">
    <source>
        <dbReference type="Pfam" id="PF00763"/>
    </source>
</evidence>
<sequence>MTRLKEINFMTANIIDGKSIAQETIAQIKESISKNIKQGLNVPGLAVVIVGDNPASMIYVRNKRIACKEAGIKSYDHDLPIDISEEELINLVQSLNNNPEVHGILVQLPLPDHINETKIIESIDPIKDVDGFHPYTIGRLMQRIPVLRPCTSIGVITMMDSIGVDPIGKHAVIVGASNLVGRPLALELLLRGATTTVCHKFTKDLESFVNQADILAVAVGKANLIPGSWIKKDAIVFDIGINRNKDGKVTGDIDFEAAKEKASWISPVPGGVGPMTVAMLLKNTLIASTINSNNEKRERKISSDKWIKV</sequence>
<keyword evidence="6" id="KW-0560">Oxidoreductase</keyword>
<keyword evidence="5" id="KW-0521">NADP</keyword>
<comment type="pathway">
    <text evidence="1">One-carbon metabolism; tetrahydrofolate interconversion.</text>
</comment>
<dbReference type="SUPFAM" id="SSF53223">
    <property type="entry name" value="Aminoacid dehydrogenase-like, N-terminal domain"/>
    <property type="match status" value="1"/>
</dbReference>
<keyword evidence="3" id="KW-0554">One-carbon metabolism</keyword>
<dbReference type="GO" id="GO:0035999">
    <property type="term" value="P:tetrahydrofolate interconversion"/>
    <property type="evidence" value="ECO:0007669"/>
    <property type="project" value="TreeGrafter"/>
</dbReference>
<dbReference type="InterPro" id="IPR020630">
    <property type="entry name" value="THF_DH/CycHdrlase_cat_dom"/>
</dbReference>
<dbReference type="EMBL" id="UINC01002563">
    <property type="protein sequence ID" value="SUZ98002.1"/>
    <property type="molecule type" value="Genomic_DNA"/>
</dbReference>
<evidence type="ECO:0000256" key="2">
    <source>
        <dbReference type="ARBA" id="ARBA00011738"/>
    </source>
</evidence>
<dbReference type="InterPro" id="IPR020867">
    <property type="entry name" value="THF_DH/CycHdrlase_CS"/>
</dbReference>
<dbReference type="PROSITE" id="PS00766">
    <property type="entry name" value="THF_DHG_CYH_1"/>
    <property type="match status" value="1"/>
</dbReference>
<dbReference type="FunFam" id="3.40.50.10860:FF:000005">
    <property type="entry name" value="C-1-tetrahydrofolate synthase, cytoplasmic, putative"/>
    <property type="match status" value="1"/>
</dbReference>
<reference evidence="10" key="1">
    <citation type="submission" date="2018-05" db="EMBL/GenBank/DDBJ databases">
        <authorList>
            <person name="Lanie J.A."/>
            <person name="Ng W.-L."/>
            <person name="Kazmierczak K.M."/>
            <person name="Andrzejewski T.M."/>
            <person name="Davidsen T.M."/>
            <person name="Wayne K.J."/>
            <person name="Tettelin H."/>
            <person name="Glass J.I."/>
            <person name="Rusch D."/>
            <person name="Podicherti R."/>
            <person name="Tsui H.-C.T."/>
            <person name="Winkler M.E."/>
        </authorList>
    </citation>
    <scope>NUCLEOTIDE SEQUENCE</scope>
</reference>
<proteinExistence type="inferred from homology"/>
<feature type="domain" description="Tetrahydrofolate dehydrogenase/cyclohydrolase NAD(P)-binding" evidence="9">
    <location>
        <begin position="149"/>
        <end position="288"/>
    </location>
</feature>
<evidence type="ECO:0000256" key="1">
    <source>
        <dbReference type="ARBA" id="ARBA00004777"/>
    </source>
</evidence>
<accession>A0A381S1P7</accession>
<dbReference type="PROSITE" id="PS00767">
    <property type="entry name" value="THF_DHG_CYH_2"/>
    <property type="match status" value="1"/>
</dbReference>
<dbReference type="AlphaFoldDB" id="A0A381S1P7"/>